<sequence length="50" mass="5545">MKKIYVLAFGASVLLLASCGPKRLGCNGKRWCDTENIQKTEKTTTVKKDV</sequence>
<protein>
    <recommendedName>
        <fullName evidence="3">Lipoprotein</fullName>
    </recommendedName>
</protein>
<gene>
    <name evidence="1" type="ORF">ABS768_15140</name>
</gene>
<dbReference type="RefSeq" id="WP_408075794.1">
    <property type="nucleotide sequence ID" value="NZ_JBELQB010000013.1"/>
</dbReference>
<proteinExistence type="predicted"/>
<organism evidence="1 2">
    <name type="scientific">Flavobacterium rhizophilum</name>
    <dbReference type="NCBI Taxonomy" id="3163296"/>
    <lineage>
        <taxon>Bacteria</taxon>
        <taxon>Pseudomonadati</taxon>
        <taxon>Bacteroidota</taxon>
        <taxon>Flavobacteriia</taxon>
        <taxon>Flavobacteriales</taxon>
        <taxon>Flavobacteriaceae</taxon>
        <taxon>Flavobacterium</taxon>
    </lineage>
</organism>
<name>A0ABW8YF16_9FLAO</name>
<reference evidence="1 2" key="1">
    <citation type="submission" date="2024-06" db="EMBL/GenBank/DDBJ databases">
        <authorList>
            <person name="Kaempfer P."/>
            <person name="Viver T."/>
        </authorList>
    </citation>
    <scope>NUCLEOTIDE SEQUENCE [LARGE SCALE GENOMIC DNA]</scope>
    <source>
        <strain evidence="1 2">ST-75</strain>
    </source>
</reference>
<comment type="caution">
    <text evidence="1">The sequence shown here is derived from an EMBL/GenBank/DDBJ whole genome shotgun (WGS) entry which is preliminary data.</text>
</comment>
<evidence type="ECO:0000313" key="2">
    <source>
        <dbReference type="Proteomes" id="UP001629059"/>
    </source>
</evidence>
<dbReference type="PROSITE" id="PS51257">
    <property type="entry name" value="PROKAR_LIPOPROTEIN"/>
    <property type="match status" value="1"/>
</dbReference>
<evidence type="ECO:0008006" key="3">
    <source>
        <dbReference type="Google" id="ProtNLM"/>
    </source>
</evidence>
<evidence type="ECO:0000313" key="1">
    <source>
        <dbReference type="EMBL" id="MFL9838844.1"/>
    </source>
</evidence>
<dbReference type="EMBL" id="JBELQB010000013">
    <property type="protein sequence ID" value="MFL9838844.1"/>
    <property type="molecule type" value="Genomic_DNA"/>
</dbReference>
<accession>A0ABW8YF16</accession>
<keyword evidence="2" id="KW-1185">Reference proteome</keyword>
<dbReference type="Proteomes" id="UP001629059">
    <property type="component" value="Unassembled WGS sequence"/>
</dbReference>